<evidence type="ECO:0000256" key="3">
    <source>
        <dbReference type="ARBA" id="ARBA00022448"/>
    </source>
</evidence>
<comment type="caution">
    <text evidence="9">The sequence shown here is derived from an EMBL/GenBank/DDBJ whole genome shotgun (WGS) entry which is preliminary data.</text>
</comment>
<feature type="transmembrane region" description="Helical" evidence="8">
    <location>
        <begin position="47"/>
        <end position="65"/>
    </location>
</feature>
<evidence type="ECO:0000256" key="2">
    <source>
        <dbReference type="ARBA" id="ARBA00008335"/>
    </source>
</evidence>
<keyword evidence="7 8" id="KW-0472">Membrane</keyword>
<feature type="transmembrane region" description="Helical" evidence="8">
    <location>
        <begin position="12"/>
        <end position="35"/>
    </location>
</feature>
<sequence>MKDRAVWGPMAIAVLLNFTWYMQGDYLYTVLVVAFDFSITAATRITSLYSFVSVITGTLLGLVVYRVRRLKMFIVAGTMLFMVAFGLLIRFRGDSSGSSRSGVIGAEVVLGIAGGLFPYPAQACLQAYLKHEQLAVMTGLYLATYNVGSAFGNTVSGAIWTQVLPRELERRLAPLGNATLASLTYGDPFTVVGEYPVGTPERAAIIAAYKHAQRLLAITGICLCVPLIAFAFTLRNPKLNEKQSLEEDSDSDMTLTH</sequence>
<keyword evidence="4 8" id="KW-0812">Transmembrane</keyword>
<dbReference type="Proteomes" id="UP001586593">
    <property type="component" value="Unassembled WGS sequence"/>
</dbReference>
<organism evidence="9 10">
    <name type="scientific">Phialemonium thermophilum</name>
    <dbReference type="NCBI Taxonomy" id="223376"/>
    <lineage>
        <taxon>Eukaryota</taxon>
        <taxon>Fungi</taxon>
        <taxon>Dikarya</taxon>
        <taxon>Ascomycota</taxon>
        <taxon>Pezizomycotina</taxon>
        <taxon>Sordariomycetes</taxon>
        <taxon>Sordariomycetidae</taxon>
        <taxon>Cephalothecales</taxon>
        <taxon>Cephalothecaceae</taxon>
        <taxon>Phialemonium</taxon>
    </lineage>
</organism>
<dbReference type="InterPro" id="IPR036259">
    <property type="entry name" value="MFS_trans_sf"/>
</dbReference>
<keyword evidence="6" id="KW-0406">Ion transport</keyword>
<dbReference type="PANTHER" id="PTHR23501:SF92">
    <property type="entry name" value="GLUTATHIONE EXCHANGER 1-RELATED"/>
    <property type="match status" value="1"/>
</dbReference>
<evidence type="ECO:0000313" key="10">
    <source>
        <dbReference type="Proteomes" id="UP001586593"/>
    </source>
</evidence>
<dbReference type="SUPFAM" id="SSF103473">
    <property type="entry name" value="MFS general substrate transporter"/>
    <property type="match status" value="1"/>
</dbReference>
<protein>
    <recommendedName>
        <fullName evidence="11">Major facilitator superfamily (MFS) profile domain-containing protein</fullName>
    </recommendedName>
</protein>
<evidence type="ECO:0000256" key="4">
    <source>
        <dbReference type="ARBA" id="ARBA00022692"/>
    </source>
</evidence>
<comment type="similarity">
    <text evidence="2">Belongs to the major facilitator superfamily.</text>
</comment>
<dbReference type="Gene3D" id="1.20.1250.20">
    <property type="entry name" value="MFS general substrate transporter like domains"/>
    <property type="match status" value="1"/>
</dbReference>
<dbReference type="Pfam" id="PF07690">
    <property type="entry name" value="MFS_1"/>
    <property type="match status" value="1"/>
</dbReference>
<feature type="transmembrane region" description="Helical" evidence="8">
    <location>
        <begin position="215"/>
        <end position="234"/>
    </location>
</feature>
<dbReference type="InterPro" id="IPR011701">
    <property type="entry name" value="MFS"/>
</dbReference>
<evidence type="ECO:0000256" key="7">
    <source>
        <dbReference type="ARBA" id="ARBA00023136"/>
    </source>
</evidence>
<name>A0ABR3V0N2_9PEZI</name>
<dbReference type="EMBL" id="JAZHXJ010003269">
    <property type="protein sequence ID" value="KAL1835284.1"/>
    <property type="molecule type" value="Genomic_DNA"/>
</dbReference>
<evidence type="ECO:0000256" key="5">
    <source>
        <dbReference type="ARBA" id="ARBA00022989"/>
    </source>
</evidence>
<evidence type="ECO:0008006" key="11">
    <source>
        <dbReference type="Google" id="ProtNLM"/>
    </source>
</evidence>
<evidence type="ECO:0000256" key="1">
    <source>
        <dbReference type="ARBA" id="ARBA00004127"/>
    </source>
</evidence>
<proteinExistence type="inferred from homology"/>
<evidence type="ECO:0000256" key="8">
    <source>
        <dbReference type="SAM" id="Phobius"/>
    </source>
</evidence>
<feature type="transmembrane region" description="Helical" evidence="8">
    <location>
        <begin position="72"/>
        <end position="91"/>
    </location>
</feature>
<keyword evidence="3" id="KW-0813">Transport</keyword>
<keyword evidence="10" id="KW-1185">Reference proteome</keyword>
<gene>
    <name evidence="9" type="ORF">VTK73DRAFT_5836</name>
</gene>
<evidence type="ECO:0000256" key="6">
    <source>
        <dbReference type="ARBA" id="ARBA00023065"/>
    </source>
</evidence>
<feature type="transmembrane region" description="Helical" evidence="8">
    <location>
        <begin position="103"/>
        <end position="121"/>
    </location>
</feature>
<accession>A0ABR3V0N2</accession>
<evidence type="ECO:0000313" key="9">
    <source>
        <dbReference type="EMBL" id="KAL1835284.1"/>
    </source>
</evidence>
<keyword evidence="5 8" id="KW-1133">Transmembrane helix</keyword>
<reference evidence="9 10" key="1">
    <citation type="journal article" date="2024" name="Commun. Biol.">
        <title>Comparative genomic analysis of thermophilic fungi reveals convergent evolutionary adaptations and gene losses.</title>
        <authorList>
            <person name="Steindorff A.S."/>
            <person name="Aguilar-Pontes M.V."/>
            <person name="Robinson A.J."/>
            <person name="Andreopoulos B."/>
            <person name="LaButti K."/>
            <person name="Kuo A."/>
            <person name="Mondo S."/>
            <person name="Riley R."/>
            <person name="Otillar R."/>
            <person name="Haridas S."/>
            <person name="Lipzen A."/>
            <person name="Grimwood J."/>
            <person name="Schmutz J."/>
            <person name="Clum A."/>
            <person name="Reid I.D."/>
            <person name="Moisan M.C."/>
            <person name="Butler G."/>
            <person name="Nguyen T.T.M."/>
            <person name="Dewar K."/>
            <person name="Conant G."/>
            <person name="Drula E."/>
            <person name="Henrissat B."/>
            <person name="Hansel C."/>
            <person name="Singer S."/>
            <person name="Hutchinson M.I."/>
            <person name="de Vries R.P."/>
            <person name="Natvig D.O."/>
            <person name="Powell A.J."/>
            <person name="Tsang A."/>
            <person name="Grigoriev I.V."/>
        </authorList>
    </citation>
    <scope>NUCLEOTIDE SEQUENCE [LARGE SCALE GENOMIC DNA]</scope>
    <source>
        <strain evidence="9 10">ATCC 24622</strain>
    </source>
</reference>
<dbReference type="PANTHER" id="PTHR23501">
    <property type="entry name" value="MAJOR FACILITATOR SUPERFAMILY"/>
    <property type="match status" value="1"/>
</dbReference>
<comment type="subcellular location">
    <subcellularLocation>
        <location evidence="1">Endomembrane system</location>
        <topology evidence="1">Multi-pass membrane protein</topology>
    </subcellularLocation>
</comment>